<dbReference type="InterPro" id="IPR016136">
    <property type="entry name" value="DNA_helicase_N/primase_C"/>
</dbReference>
<dbReference type="Gene3D" id="3.90.980.10">
    <property type="entry name" value="DNA primase, catalytic core, N-terminal domain"/>
    <property type="match status" value="1"/>
</dbReference>
<dbReference type="EC" id="2.7.7.101" evidence="12"/>
<keyword evidence="9" id="KW-0460">Magnesium</keyword>
<dbReference type="FunFam" id="3.90.980.10:FF:000001">
    <property type="entry name" value="DNA primase"/>
    <property type="match status" value="1"/>
</dbReference>
<dbReference type="PANTHER" id="PTHR30313">
    <property type="entry name" value="DNA PRIMASE"/>
    <property type="match status" value="1"/>
</dbReference>
<keyword evidence="3 12" id="KW-0808">Transferase</keyword>
<reference evidence="16 17" key="1">
    <citation type="submission" date="2016-02" db="EMBL/GenBank/DDBJ databases">
        <title>Anaerosporomusa subterraneum gen. nov., sp. nov., a spore-forming obligate anaerobe isolated from saprolite.</title>
        <authorList>
            <person name="Choi J.K."/>
            <person name="Shah M."/>
            <person name="Yee N."/>
        </authorList>
    </citation>
    <scope>NUCLEOTIDE SEQUENCE [LARGE SCALE GENOMIC DNA]</scope>
    <source>
        <strain evidence="16 17">RU4</strain>
    </source>
</reference>
<comment type="catalytic activity">
    <reaction evidence="12">
        <text>ssDNA + n NTP = ssDNA/pppN(pN)n-1 hybrid + (n-1) diphosphate.</text>
        <dbReference type="EC" id="2.7.7.101"/>
    </reaction>
</comment>
<dbReference type="InterPro" id="IPR006295">
    <property type="entry name" value="DNA_primase_DnaG"/>
</dbReference>
<dbReference type="Pfam" id="PF08275">
    <property type="entry name" value="DNAG_N"/>
    <property type="match status" value="1"/>
</dbReference>
<comment type="cofactor">
    <cofactor evidence="12 13 14">
        <name>Zn(2+)</name>
        <dbReference type="ChEBI" id="CHEBI:29105"/>
    </cofactor>
    <text evidence="12 13 14">Binds 1 zinc ion per monomer.</text>
</comment>
<evidence type="ECO:0000256" key="11">
    <source>
        <dbReference type="ARBA" id="ARBA00023163"/>
    </source>
</evidence>
<dbReference type="STRING" id="1794912.AXX12_02555"/>
<dbReference type="EMBL" id="LSGP01000013">
    <property type="protein sequence ID" value="KYZ77043.1"/>
    <property type="molecule type" value="Genomic_DNA"/>
</dbReference>
<evidence type="ECO:0000256" key="1">
    <source>
        <dbReference type="ARBA" id="ARBA00022478"/>
    </source>
</evidence>
<dbReference type="InterPro" id="IPR037068">
    <property type="entry name" value="DNA_primase_core_N_sf"/>
</dbReference>
<dbReference type="InterPro" id="IPR034151">
    <property type="entry name" value="TOPRIM_DnaG_bac"/>
</dbReference>
<dbReference type="OrthoDB" id="9803773at2"/>
<name>A0A154BSR4_ANASB</name>
<dbReference type="InterPro" id="IPR006171">
    <property type="entry name" value="TOPRIM_dom"/>
</dbReference>
<dbReference type="InterPro" id="IPR002694">
    <property type="entry name" value="Znf_CHC2"/>
</dbReference>
<dbReference type="FunFam" id="3.90.580.10:FF:000001">
    <property type="entry name" value="DNA primase"/>
    <property type="match status" value="1"/>
</dbReference>
<evidence type="ECO:0000256" key="10">
    <source>
        <dbReference type="ARBA" id="ARBA00023125"/>
    </source>
</evidence>
<dbReference type="HAMAP" id="MF_00974">
    <property type="entry name" value="DNA_primase_DnaG"/>
    <property type="match status" value="1"/>
</dbReference>
<protein>
    <recommendedName>
        <fullName evidence="12 13">DNA primase</fullName>
        <ecNumber evidence="12">2.7.7.101</ecNumber>
    </recommendedName>
</protein>
<comment type="subunit">
    <text evidence="12">Monomer. Interacts with DnaB.</text>
</comment>
<dbReference type="SMART" id="SM00493">
    <property type="entry name" value="TOPRIM"/>
    <property type="match status" value="1"/>
</dbReference>
<dbReference type="GO" id="GO:0005737">
    <property type="term" value="C:cytoplasm"/>
    <property type="evidence" value="ECO:0007669"/>
    <property type="project" value="TreeGrafter"/>
</dbReference>
<comment type="caution">
    <text evidence="16">The sequence shown here is derived from an EMBL/GenBank/DDBJ whole genome shotgun (WGS) entry which is preliminary data.</text>
</comment>
<dbReference type="InterPro" id="IPR019475">
    <property type="entry name" value="DNA_primase_DnaB-bd"/>
</dbReference>
<comment type="similarity">
    <text evidence="12 13">Belongs to the DnaG primase family.</text>
</comment>
<dbReference type="Pfam" id="PF13155">
    <property type="entry name" value="Toprim_2"/>
    <property type="match status" value="1"/>
</dbReference>
<dbReference type="FunFam" id="3.40.1360.10:FF:000002">
    <property type="entry name" value="DNA primase"/>
    <property type="match status" value="1"/>
</dbReference>
<organism evidence="16 17">
    <name type="scientific">Anaerosporomusa subterranea</name>
    <dbReference type="NCBI Taxonomy" id="1794912"/>
    <lineage>
        <taxon>Bacteria</taxon>
        <taxon>Bacillati</taxon>
        <taxon>Bacillota</taxon>
        <taxon>Negativicutes</taxon>
        <taxon>Acetonemataceae</taxon>
        <taxon>Anaerosporomusa</taxon>
    </lineage>
</organism>
<keyword evidence="2 12" id="KW-0639">Primosome</keyword>
<dbReference type="Pfam" id="PF01807">
    <property type="entry name" value="Zn_ribbon_DnaG"/>
    <property type="match status" value="1"/>
</dbReference>
<evidence type="ECO:0000256" key="4">
    <source>
        <dbReference type="ARBA" id="ARBA00022695"/>
    </source>
</evidence>
<proteinExistence type="inferred from homology"/>
<evidence type="ECO:0000256" key="5">
    <source>
        <dbReference type="ARBA" id="ARBA00022705"/>
    </source>
</evidence>
<dbReference type="PIRSF" id="PIRSF002811">
    <property type="entry name" value="DnaG"/>
    <property type="match status" value="1"/>
</dbReference>
<evidence type="ECO:0000256" key="6">
    <source>
        <dbReference type="ARBA" id="ARBA00022723"/>
    </source>
</evidence>
<dbReference type="Proteomes" id="UP000076268">
    <property type="component" value="Unassembled WGS sequence"/>
</dbReference>
<evidence type="ECO:0000259" key="15">
    <source>
        <dbReference type="PROSITE" id="PS50880"/>
    </source>
</evidence>
<keyword evidence="1 12" id="KW-0240">DNA-directed RNA polymerase</keyword>
<dbReference type="Gene3D" id="3.40.1360.10">
    <property type="match status" value="1"/>
</dbReference>
<evidence type="ECO:0000256" key="9">
    <source>
        <dbReference type="ARBA" id="ARBA00022842"/>
    </source>
</evidence>
<keyword evidence="8 12" id="KW-0862">Zinc</keyword>
<feature type="zinc finger region" description="CHC2-type" evidence="12 14">
    <location>
        <begin position="40"/>
        <end position="64"/>
    </location>
</feature>
<evidence type="ECO:0000313" key="17">
    <source>
        <dbReference type="Proteomes" id="UP000076268"/>
    </source>
</evidence>
<evidence type="ECO:0000313" key="16">
    <source>
        <dbReference type="EMBL" id="KYZ77043.1"/>
    </source>
</evidence>
<dbReference type="InterPro" id="IPR030846">
    <property type="entry name" value="DnaG_bac"/>
</dbReference>
<feature type="domain" description="Toprim" evidence="15">
    <location>
        <begin position="260"/>
        <end position="341"/>
    </location>
</feature>
<keyword evidence="17" id="KW-1185">Reference proteome</keyword>
<keyword evidence="6 12" id="KW-0479">Metal-binding</keyword>
<dbReference type="SUPFAM" id="SSF56731">
    <property type="entry name" value="DNA primase core"/>
    <property type="match status" value="1"/>
</dbReference>
<dbReference type="CDD" id="cd03364">
    <property type="entry name" value="TOPRIM_DnaG_primases"/>
    <property type="match status" value="1"/>
</dbReference>
<evidence type="ECO:0000256" key="8">
    <source>
        <dbReference type="ARBA" id="ARBA00022833"/>
    </source>
</evidence>
<comment type="domain">
    <text evidence="12">Contains an N-terminal zinc-binding domain, a central core domain that contains the primase activity, and a C-terminal DnaB-binding domain.</text>
</comment>
<dbReference type="NCBIfam" id="TIGR01391">
    <property type="entry name" value="dnaG"/>
    <property type="match status" value="1"/>
</dbReference>
<dbReference type="InterPro" id="IPR036977">
    <property type="entry name" value="DNA_primase_Znf_CHC2"/>
</dbReference>
<dbReference type="Pfam" id="PF10410">
    <property type="entry name" value="DnaB_bind"/>
    <property type="match status" value="1"/>
</dbReference>
<keyword evidence="5 12" id="KW-0235">DNA replication</keyword>
<evidence type="ECO:0000256" key="12">
    <source>
        <dbReference type="HAMAP-Rule" id="MF_00974"/>
    </source>
</evidence>
<dbReference type="GO" id="GO:0003677">
    <property type="term" value="F:DNA binding"/>
    <property type="evidence" value="ECO:0007669"/>
    <property type="project" value="UniProtKB-KW"/>
</dbReference>
<evidence type="ECO:0000256" key="14">
    <source>
        <dbReference type="PIRSR" id="PIRSR002811-1"/>
    </source>
</evidence>
<dbReference type="Gene3D" id="3.90.580.10">
    <property type="entry name" value="Zinc finger, CHC2-type domain"/>
    <property type="match status" value="1"/>
</dbReference>
<evidence type="ECO:0000256" key="2">
    <source>
        <dbReference type="ARBA" id="ARBA00022515"/>
    </source>
</evidence>
<evidence type="ECO:0000256" key="7">
    <source>
        <dbReference type="ARBA" id="ARBA00022771"/>
    </source>
</evidence>
<dbReference type="GO" id="GO:0008270">
    <property type="term" value="F:zinc ion binding"/>
    <property type="evidence" value="ECO:0007669"/>
    <property type="project" value="UniProtKB-UniRule"/>
</dbReference>
<dbReference type="RefSeq" id="WP_066238641.1">
    <property type="nucleotide sequence ID" value="NZ_LSGP01000013.1"/>
</dbReference>
<dbReference type="PANTHER" id="PTHR30313:SF2">
    <property type="entry name" value="DNA PRIMASE"/>
    <property type="match status" value="1"/>
</dbReference>
<sequence length="599" mass="67022">MKDTVYDDFIDRLRSESDIVAVVSDYVPLAKKGRNYWGCCPFHREKTPSFSVAPDKGFFYCFGCQAGGNVFNFLMKVENLPFMEAVKLLARKLNIPIPEKTKSEDDLRREQEATQLYKANQLAKDFFHACLTKAAFGSEARQYLASRQITPEIIDQFQLGFAPPFWDKLIRTLADRNVPVDSLIKAGLAISREQGGAYDRFRNRIMYPIIDLHGQVVGFGGRVLDQTQPKYLNSPETPIFNKRHVLYGLNLAARSIKETNQAIIVEGYMDMIACHAAGITNVVASLGTAFTQEQAKSLLRMTKELVFAYDNDAAGQNATLRALSMARSLGASVRVVMLKGGKDPDECIQRNGTDAFVTLIREAPALIDYQIQTALANENLNTLEGKVRAVDKAVTALALSDNAVEVNSYVARLAQTLALDEAAVRSELRKHVRMSQKDKSVNRGQNISTAMMENRSNMATIMAERHIIRLLLDDPELGTELSSHLVDEDLQDPNRREIMNSILLAYNMGKPISTATVGANLSESACAELSSIAVMESDYNDVSRTAADCVRILRLARLKDLYENHRLQADEYERMGDSRFLQELAESQRIKDEIIKLHQ</sequence>
<dbReference type="GO" id="GO:0006269">
    <property type="term" value="P:DNA replication, synthesis of primer"/>
    <property type="evidence" value="ECO:0007669"/>
    <property type="project" value="UniProtKB-UniRule"/>
</dbReference>
<keyword evidence="4 12" id="KW-0548">Nucleotidyltransferase</keyword>
<dbReference type="InterPro" id="IPR050219">
    <property type="entry name" value="DnaG_primase"/>
</dbReference>
<evidence type="ECO:0000256" key="13">
    <source>
        <dbReference type="PIRNR" id="PIRNR002811"/>
    </source>
</evidence>
<accession>A0A154BSR4</accession>
<gene>
    <name evidence="12" type="primary">dnaG</name>
    <name evidence="16" type="ORF">AXX12_02555</name>
</gene>
<keyword evidence="7 12" id="KW-0863">Zinc-finger</keyword>
<dbReference type="SUPFAM" id="SSF57783">
    <property type="entry name" value="Zinc beta-ribbon"/>
    <property type="match status" value="1"/>
</dbReference>
<dbReference type="SMART" id="SM00400">
    <property type="entry name" value="ZnF_CHCC"/>
    <property type="match status" value="1"/>
</dbReference>
<dbReference type="GO" id="GO:0000428">
    <property type="term" value="C:DNA-directed RNA polymerase complex"/>
    <property type="evidence" value="ECO:0007669"/>
    <property type="project" value="UniProtKB-KW"/>
</dbReference>
<dbReference type="AlphaFoldDB" id="A0A154BSR4"/>
<comment type="function">
    <text evidence="12 13">RNA polymerase that catalyzes the synthesis of short RNA molecules used as primers for DNA polymerase during DNA replication.</text>
</comment>
<dbReference type="GO" id="GO:0003899">
    <property type="term" value="F:DNA-directed RNA polymerase activity"/>
    <property type="evidence" value="ECO:0007669"/>
    <property type="project" value="UniProtKB-UniRule"/>
</dbReference>
<evidence type="ECO:0000256" key="3">
    <source>
        <dbReference type="ARBA" id="ARBA00022679"/>
    </source>
</evidence>
<dbReference type="PROSITE" id="PS50880">
    <property type="entry name" value="TOPRIM"/>
    <property type="match status" value="1"/>
</dbReference>
<dbReference type="GO" id="GO:1990077">
    <property type="term" value="C:primosome complex"/>
    <property type="evidence" value="ECO:0007669"/>
    <property type="project" value="UniProtKB-KW"/>
</dbReference>
<keyword evidence="11 12" id="KW-0804">Transcription</keyword>
<dbReference type="InterPro" id="IPR013264">
    <property type="entry name" value="DNAG_N"/>
</dbReference>
<dbReference type="Gene3D" id="1.10.860.10">
    <property type="entry name" value="DNAb Helicase, Chain A"/>
    <property type="match status" value="1"/>
</dbReference>
<keyword evidence="10 12" id="KW-0238">DNA-binding</keyword>